<dbReference type="Gene3D" id="1.10.260.40">
    <property type="entry name" value="lambda repressor-like DNA-binding domains"/>
    <property type="match status" value="1"/>
</dbReference>
<dbReference type="Proteomes" id="UP000502899">
    <property type="component" value="Chromosome"/>
</dbReference>
<dbReference type="SMART" id="SM00530">
    <property type="entry name" value="HTH_XRE"/>
    <property type="match status" value="1"/>
</dbReference>
<accession>A0A7D4FM93</accession>
<dbReference type="Pfam" id="PF01381">
    <property type="entry name" value="HTH_3"/>
    <property type="match status" value="1"/>
</dbReference>
<dbReference type="EMBL" id="CP054000">
    <property type="protein sequence ID" value="QKH79754.1"/>
    <property type="molecule type" value="Genomic_DNA"/>
</dbReference>
<evidence type="ECO:0000313" key="4">
    <source>
        <dbReference type="Proteomes" id="UP000502899"/>
    </source>
</evidence>
<dbReference type="PROSITE" id="PS50943">
    <property type="entry name" value="HTH_CROC1"/>
    <property type="match status" value="1"/>
</dbReference>
<dbReference type="InterPro" id="IPR001387">
    <property type="entry name" value="Cro/C1-type_HTH"/>
</dbReference>
<evidence type="ECO:0000313" key="2">
    <source>
        <dbReference type="EMBL" id="QKH79705.1"/>
    </source>
</evidence>
<sequence length="61" mass="7079">MLSLLIRLRKENGLSQSDLGKLVGKNQRTISKYELEDGELPVSVAKRIAEVFDVDWWKLYE</sequence>
<proteinExistence type="predicted"/>
<evidence type="ECO:0000313" key="3">
    <source>
        <dbReference type="EMBL" id="QKH79754.1"/>
    </source>
</evidence>
<name>A0A7D4FM93_FINMA</name>
<dbReference type="InterPro" id="IPR010982">
    <property type="entry name" value="Lambda_DNA-bd_dom_sf"/>
</dbReference>
<evidence type="ECO:0000259" key="1">
    <source>
        <dbReference type="PROSITE" id="PS50943"/>
    </source>
</evidence>
<feature type="domain" description="HTH cro/C1-type" evidence="1">
    <location>
        <begin position="5"/>
        <end position="59"/>
    </location>
</feature>
<dbReference type="GO" id="GO:0003677">
    <property type="term" value="F:DNA binding"/>
    <property type="evidence" value="ECO:0007669"/>
    <property type="project" value="InterPro"/>
</dbReference>
<gene>
    <name evidence="2" type="ORF">FOC70_04815</name>
    <name evidence="3" type="ORF">FOC70_05075</name>
</gene>
<reference evidence="2 4" key="1">
    <citation type="submission" date="2020-05" db="EMBL/GenBank/DDBJ databases">
        <title>FDA dAtabase for Regulatory Grade micrObial Sequences (FDA-ARGOS): Supporting development and validation of Infectious Disease Dx tests.</title>
        <authorList>
            <person name="Pederson C."/>
            <person name="Tallon L."/>
            <person name="Sadzewicz L."/>
            <person name="Zhao X."/>
            <person name="Vavikolanu K."/>
            <person name="Mehta A."/>
            <person name="Aluvathingal J."/>
            <person name="Nadendla S."/>
            <person name="Myers T."/>
            <person name="Yan Y."/>
            <person name="Sichtig H."/>
        </authorList>
    </citation>
    <scope>NUCLEOTIDE SEQUENCE [LARGE SCALE GENOMIC DNA]</scope>
    <source>
        <strain evidence="2 4">FDAARGOS_764</strain>
    </source>
</reference>
<organism evidence="2 4">
    <name type="scientific">Finegoldia magna</name>
    <name type="common">Peptostreptococcus magnus</name>
    <dbReference type="NCBI Taxonomy" id="1260"/>
    <lineage>
        <taxon>Bacteria</taxon>
        <taxon>Bacillati</taxon>
        <taxon>Bacillota</taxon>
        <taxon>Tissierellia</taxon>
        <taxon>Tissierellales</taxon>
        <taxon>Peptoniphilaceae</taxon>
        <taxon>Finegoldia</taxon>
    </lineage>
</organism>
<dbReference type="EMBL" id="CP054000">
    <property type="protein sequence ID" value="QKH79705.1"/>
    <property type="molecule type" value="Genomic_DNA"/>
</dbReference>
<dbReference type="RefSeq" id="WP_002841501.1">
    <property type="nucleotide sequence ID" value="NZ_CP054000.1"/>
</dbReference>
<protein>
    <submittedName>
        <fullName evidence="2">Helix-turn-helix transcriptional regulator</fullName>
    </submittedName>
</protein>
<dbReference type="SUPFAM" id="SSF47413">
    <property type="entry name" value="lambda repressor-like DNA-binding domains"/>
    <property type="match status" value="1"/>
</dbReference>
<dbReference type="CDD" id="cd00093">
    <property type="entry name" value="HTH_XRE"/>
    <property type="match status" value="1"/>
</dbReference>
<dbReference type="AlphaFoldDB" id="A0A7D4FM93"/>